<dbReference type="GO" id="GO:0017038">
    <property type="term" value="P:protein import"/>
    <property type="evidence" value="ECO:0007669"/>
    <property type="project" value="TreeGrafter"/>
</dbReference>
<dbReference type="GO" id="GO:0005886">
    <property type="term" value="C:plasma membrane"/>
    <property type="evidence" value="ECO:0007669"/>
    <property type="project" value="UniProtKB-SubCell"/>
</dbReference>
<keyword evidence="2" id="KW-1003">Cell membrane</keyword>
<keyword evidence="5 7" id="KW-0472">Membrane</keyword>
<keyword evidence="6" id="KW-0813">Transport</keyword>
<evidence type="ECO:0000256" key="8">
    <source>
        <dbReference type="SAM" id="SignalP"/>
    </source>
</evidence>
<reference evidence="10" key="1">
    <citation type="submission" date="2020-01" db="EMBL/GenBank/DDBJ databases">
        <authorList>
            <person name="Chen W.-M."/>
        </authorList>
    </citation>
    <scope>NUCLEOTIDE SEQUENCE</scope>
    <source>
        <strain evidence="10">CYK-10</strain>
    </source>
</reference>
<feature type="signal peptide" evidence="8">
    <location>
        <begin position="1"/>
        <end position="17"/>
    </location>
</feature>
<evidence type="ECO:0000256" key="5">
    <source>
        <dbReference type="ARBA" id="ARBA00023136"/>
    </source>
</evidence>
<dbReference type="AlphaFoldDB" id="A0AAE5BTA7"/>
<sequence>MRRFLVLLALIAAPLAAQDLPQAVPAPGAPLPSVSPVMPGETMAPGAAVPAALPAAETDLVQIVLHAHWVVQAVMAALAGMAFLVLTVLVFKTAEIALAARRLRQTLRLAAADPGAPLPARPEPGAAMLRLIRAELAGLPGQIGAVEAEGLRERCRIGLTRIQARALHGLRSGVGLLAQIAATAPFIGLFGTVFGIMNAFLAIAATKTTSLSVVAPGIAEALLATAVGLGAAIPAVLVYNFLTRRIAVYRHGLGDVEALVESHLSREIERRRLGGRDAL</sequence>
<accession>A0AAE5BTA7</accession>
<feature type="transmembrane region" description="Helical" evidence="7">
    <location>
        <begin position="69"/>
        <end position="91"/>
    </location>
</feature>
<keyword evidence="3 7" id="KW-0812">Transmembrane</keyword>
<organism evidence="10 11">
    <name type="scientific">Stagnihabitans tardus</name>
    <dbReference type="NCBI Taxonomy" id="2699202"/>
    <lineage>
        <taxon>Bacteria</taxon>
        <taxon>Pseudomonadati</taxon>
        <taxon>Pseudomonadota</taxon>
        <taxon>Alphaproteobacteria</taxon>
        <taxon>Rhodobacterales</taxon>
        <taxon>Paracoccaceae</taxon>
        <taxon>Stagnihabitans</taxon>
    </lineage>
</organism>
<evidence type="ECO:0000313" key="11">
    <source>
        <dbReference type="Proteomes" id="UP001193501"/>
    </source>
</evidence>
<evidence type="ECO:0000256" key="3">
    <source>
        <dbReference type="ARBA" id="ARBA00022692"/>
    </source>
</evidence>
<dbReference type="PANTHER" id="PTHR30625:SF16">
    <property type="entry name" value="BIOPOLYMER TRANSPORT PROTEIN EXBB"/>
    <property type="match status" value="1"/>
</dbReference>
<proteinExistence type="inferred from homology"/>
<evidence type="ECO:0000256" key="1">
    <source>
        <dbReference type="ARBA" id="ARBA00004651"/>
    </source>
</evidence>
<dbReference type="InterPro" id="IPR050790">
    <property type="entry name" value="ExbB/TolQ_transport"/>
</dbReference>
<dbReference type="InterPro" id="IPR002898">
    <property type="entry name" value="MotA_ExbB_proton_chnl"/>
</dbReference>
<keyword evidence="6" id="KW-0653">Protein transport</keyword>
<keyword evidence="4 7" id="KW-1133">Transmembrane helix</keyword>
<comment type="caution">
    <text evidence="10">The sequence shown here is derived from an EMBL/GenBank/DDBJ whole genome shotgun (WGS) entry which is preliminary data.</text>
</comment>
<name>A0AAE5BTA7_9RHOB</name>
<keyword evidence="8" id="KW-0732">Signal</keyword>
<dbReference type="EMBL" id="JAABNR010000002">
    <property type="protein sequence ID" value="NBZ86466.1"/>
    <property type="molecule type" value="Genomic_DNA"/>
</dbReference>
<dbReference type="RefSeq" id="WP_168773278.1">
    <property type="nucleotide sequence ID" value="NZ_JAABNR010000002.1"/>
</dbReference>
<feature type="chain" id="PRO_5042050533" evidence="8">
    <location>
        <begin position="18"/>
        <end position="279"/>
    </location>
</feature>
<dbReference type="Proteomes" id="UP001193501">
    <property type="component" value="Unassembled WGS sequence"/>
</dbReference>
<comment type="subcellular location">
    <subcellularLocation>
        <location evidence="1">Cell membrane</location>
        <topology evidence="1">Multi-pass membrane protein</topology>
    </subcellularLocation>
    <subcellularLocation>
        <location evidence="6">Membrane</location>
        <topology evidence="6">Multi-pass membrane protein</topology>
    </subcellularLocation>
</comment>
<evidence type="ECO:0000256" key="4">
    <source>
        <dbReference type="ARBA" id="ARBA00022989"/>
    </source>
</evidence>
<keyword evidence="11" id="KW-1185">Reference proteome</keyword>
<evidence type="ECO:0000313" key="10">
    <source>
        <dbReference type="EMBL" id="NBZ86466.1"/>
    </source>
</evidence>
<feature type="transmembrane region" description="Helical" evidence="7">
    <location>
        <begin position="174"/>
        <end position="201"/>
    </location>
</feature>
<dbReference type="PANTHER" id="PTHR30625">
    <property type="entry name" value="PROTEIN TOLQ"/>
    <property type="match status" value="1"/>
</dbReference>
<feature type="transmembrane region" description="Helical" evidence="7">
    <location>
        <begin position="221"/>
        <end position="242"/>
    </location>
</feature>
<comment type="similarity">
    <text evidence="6">Belongs to the exbB/tolQ family.</text>
</comment>
<evidence type="ECO:0000256" key="7">
    <source>
        <dbReference type="SAM" id="Phobius"/>
    </source>
</evidence>
<protein>
    <submittedName>
        <fullName evidence="10">TonB-system energizer ExbB</fullName>
    </submittedName>
</protein>
<evidence type="ECO:0000259" key="9">
    <source>
        <dbReference type="Pfam" id="PF01618"/>
    </source>
</evidence>
<evidence type="ECO:0000256" key="6">
    <source>
        <dbReference type="RuleBase" id="RU004057"/>
    </source>
</evidence>
<gene>
    <name evidence="10" type="ORF">GV832_02640</name>
</gene>
<feature type="domain" description="MotA/TolQ/ExbB proton channel" evidence="9">
    <location>
        <begin position="156"/>
        <end position="248"/>
    </location>
</feature>
<evidence type="ECO:0000256" key="2">
    <source>
        <dbReference type="ARBA" id="ARBA00022475"/>
    </source>
</evidence>
<dbReference type="Pfam" id="PF01618">
    <property type="entry name" value="MotA_ExbB"/>
    <property type="match status" value="1"/>
</dbReference>